<organism evidence="6 7">
    <name type="scientific">Flemingia macrophylla</name>
    <dbReference type="NCBI Taxonomy" id="520843"/>
    <lineage>
        <taxon>Eukaryota</taxon>
        <taxon>Viridiplantae</taxon>
        <taxon>Streptophyta</taxon>
        <taxon>Embryophyta</taxon>
        <taxon>Tracheophyta</taxon>
        <taxon>Spermatophyta</taxon>
        <taxon>Magnoliopsida</taxon>
        <taxon>eudicotyledons</taxon>
        <taxon>Gunneridae</taxon>
        <taxon>Pentapetalae</taxon>
        <taxon>rosids</taxon>
        <taxon>fabids</taxon>
        <taxon>Fabales</taxon>
        <taxon>Fabaceae</taxon>
        <taxon>Papilionoideae</taxon>
        <taxon>50 kb inversion clade</taxon>
        <taxon>NPAAA clade</taxon>
        <taxon>indigoferoid/millettioid clade</taxon>
        <taxon>Phaseoleae</taxon>
        <taxon>Flemingia</taxon>
    </lineage>
</organism>
<dbReference type="InterPro" id="IPR052562">
    <property type="entry name" value="Ketohexokinase-related"/>
</dbReference>
<accession>A0ABD1LIM2</accession>
<evidence type="ECO:0000313" key="7">
    <source>
        <dbReference type="Proteomes" id="UP001603857"/>
    </source>
</evidence>
<dbReference type="GO" id="GO:0016301">
    <property type="term" value="F:kinase activity"/>
    <property type="evidence" value="ECO:0007669"/>
    <property type="project" value="UniProtKB-KW"/>
</dbReference>
<dbReference type="PROSITE" id="PS00584">
    <property type="entry name" value="PFKB_KINASES_2"/>
    <property type="match status" value="1"/>
</dbReference>
<dbReference type="InterPro" id="IPR002139">
    <property type="entry name" value="Ribo/fructo_kinase"/>
</dbReference>
<evidence type="ECO:0000256" key="1">
    <source>
        <dbReference type="ARBA" id="ARBA00010688"/>
    </source>
</evidence>
<feature type="domain" description="Carbohydrate kinase PfkB" evidence="5">
    <location>
        <begin position="332"/>
        <end position="404"/>
    </location>
</feature>
<dbReference type="EMBL" id="JBGMDY010000009">
    <property type="protein sequence ID" value="KAL2323381.1"/>
    <property type="molecule type" value="Genomic_DNA"/>
</dbReference>
<name>A0ABD1LIM2_9FABA</name>
<comment type="caution">
    <text evidence="6">The sequence shown here is derived from an EMBL/GenBank/DDBJ whole genome shotgun (WGS) entry which is preliminary data.</text>
</comment>
<dbReference type="Pfam" id="PF00294">
    <property type="entry name" value="PfkB"/>
    <property type="match status" value="2"/>
</dbReference>
<comment type="similarity">
    <text evidence="1 4">Belongs to the carbohydrate kinase PfkB family.</text>
</comment>
<dbReference type="PANTHER" id="PTHR42774:SF3">
    <property type="entry name" value="KETOHEXOKINASE"/>
    <property type="match status" value="1"/>
</dbReference>
<evidence type="ECO:0000256" key="3">
    <source>
        <dbReference type="ARBA" id="ARBA00022777"/>
    </source>
</evidence>
<feature type="domain" description="Carbohydrate kinase PfkB" evidence="5">
    <location>
        <begin position="69"/>
        <end position="289"/>
    </location>
</feature>
<dbReference type="AlphaFoldDB" id="A0ABD1LIM2"/>
<keyword evidence="2 4" id="KW-0808">Transferase</keyword>
<dbReference type="Proteomes" id="UP001603857">
    <property type="component" value="Unassembled WGS sequence"/>
</dbReference>
<evidence type="ECO:0000313" key="6">
    <source>
        <dbReference type="EMBL" id="KAL2323381.1"/>
    </source>
</evidence>
<sequence>MMLFNLAPPHSTHSQTKTMRNLCIVTSNVSSTFTFRVPLHKFFSFRSRTRPCRVTMSTDPQNTVVVGCGGVSIDFLATVAAYPKPDDKIRSTSLKVQGGGNAGNALTCLSRLGLKTRLISKVADDSQGKGILDELQADGVDTSFMVVAKEGTSPFTYIIVDNQTKTRTCIHTPGYPPMIPNDLPKSSLSSALDGAKIAYFDGRLPDTALVVANEAVRKNIPILIDAERPREGLDDLLKLADYVVCSAKFPKAWTGASTVPQALVSMLLMLPNIKFVIVTLGKDGCIMLERTLDGPSTEEANVDNFLESLSLKRNKSVYIPTCISSSVAKLKAEGIGAVSAKVYVGTAESIPPSELVDTTGAGDAFIGAVIYAICAKFTPETMLSFAANVAGAKCRDLGARSGLPYRADPRIASFISEKDKDFSLT</sequence>
<evidence type="ECO:0000259" key="5">
    <source>
        <dbReference type="Pfam" id="PF00294"/>
    </source>
</evidence>
<gene>
    <name evidence="6" type="ORF">Fmac_027760</name>
</gene>
<dbReference type="PANTHER" id="PTHR42774">
    <property type="entry name" value="PHOSPHOTRANSFERASE SYSTEM TRANSPORT PROTEIN"/>
    <property type="match status" value="1"/>
</dbReference>
<evidence type="ECO:0000256" key="2">
    <source>
        <dbReference type="ARBA" id="ARBA00022679"/>
    </source>
</evidence>
<dbReference type="CDD" id="cd01945">
    <property type="entry name" value="ribokinase_group_B"/>
    <property type="match status" value="1"/>
</dbReference>
<dbReference type="SUPFAM" id="SSF53613">
    <property type="entry name" value="Ribokinase-like"/>
    <property type="match status" value="1"/>
</dbReference>
<keyword evidence="3 4" id="KW-0418">Kinase</keyword>
<dbReference type="InterPro" id="IPR002173">
    <property type="entry name" value="Carboh/pur_kinase_PfkB_CS"/>
</dbReference>
<dbReference type="Gene3D" id="3.40.1190.20">
    <property type="match status" value="1"/>
</dbReference>
<dbReference type="PRINTS" id="PR00990">
    <property type="entry name" value="RIBOKINASE"/>
</dbReference>
<dbReference type="InterPro" id="IPR011611">
    <property type="entry name" value="PfkB_dom"/>
</dbReference>
<evidence type="ECO:0000256" key="4">
    <source>
        <dbReference type="RuleBase" id="RU003704"/>
    </source>
</evidence>
<proteinExistence type="inferred from homology"/>
<reference evidence="6 7" key="1">
    <citation type="submission" date="2024-08" db="EMBL/GenBank/DDBJ databases">
        <title>Insights into the chromosomal genome structure of Flemingia macrophylla.</title>
        <authorList>
            <person name="Ding Y."/>
            <person name="Zhao Y."/>
            <person name="Bi W."/>
            <person name="Wu M."/>
            <person name="Zhao G."/>
            <person name="Gong Y."/>
            <person name="Li W."/>
            <person name="Zhang P."/>
        </authorList>
    </citation>
    <scope>NUCLEOTIDE SEQUENCE [LARGE SCALE GENOMIC DNA]</scope>
    <source>
        <strain evidence="6">DYQJB</strain>
        <tissue evidence="6">Leaf</tissue>
    </source>
</reference>
<protein>
    <recommendedName>
        <fullName evidence="5">Carbohydrate kinase PfkB domain-containing protein</fullName>
    </recommendedName>
</protein>
<keyword evidence="7" id="KW-1185">Reference proteome</keyword>
<dbReference type="InterPro" id="IPR029056">
    <property type="entry name" value="Ribokinase-like"/>
</dbReference>